<dbReference type="HOGENOM" id="CLU_2505068_0_0_2"/>
<proteinExistence type="predicted"/>
<dbReference type="GeneID" id="74945893"/>
<keyword evidence="2" id="KW-1185">Reference proteome</keyword>
<dbReference type="KEGG" id="nvn:NVIE_006280"/>
<accession>A0A060HNR2</accession>
<reference evidence="1 2" key="1">
    <citation type="journal article" date="2014" name="Int. J. Syst. Evol. Microbiol.">
        <title>Nitrososphaera viennensis gen. nov., sp. nov., an aerobic and mesophilic, ammonia-oxidizing archaeon from soil and a member of the archaeal phylum Thaumarchaeota.</title>
        <authorList>
            <person name="Stieglmeier M."/>
            <person name="Klingl A."/>
            <person name="Alves R.J."/>
            <person name="Rittmann S.K."/>
            <person name="Melcher M."/>
            <person name="Leisch N."/>
            <person name="Schleper C."/>
        </authorList>
    </citation>
    <scope>NUCLEOTIDE SEQUENCE [LARGE SCALE GENOMIC DNA]</scope>
    <source>
        <strain evidence="1">EN76</strain>
    </source>
</reference>
<gene>
    <name evidence="1" type="ORF">NVIE_006280</name>
</gene>
<dbReference type="AlphaFoldDB" id="A0A060HNR2"/>
<sequence length="85" mass="10173">MKWITNNGRRFPINKYPSLTDLRYLQNQDAYRTFRSNMENEARKKFLVKRKVVEKKREWGVKIGALGSGFEYKRGITETVTKEKK</sequence>
<dbReference type="STRING" id="926571.NVIE_006280"/>
<protein>
    <submittedName>
        <fullName evidence="1">Uncharacterized protein</fullName>
    </submittedName>
</protein>
<dbReference type="EMBL" id="CP007536">
    <property type="protein sequence ID" value="AIC14832.1"/>
    <property type="molecule type" value="Genomic_DNA"/>
</dbReference>
<dbReference type="RefSeq" id="WP_075053972.1">
    <property type="nucleotide sequence ID" value="NZ_CP007536.1"/>
</dbReference>
<evidence type="ECO:0000313" key="2">
    <source>
        <dbReference type="Proteomes" id="UP000027093"/>
    </source>
</evidence>
<organism evidence="1 2">
    <name type="scientific">Nitrososphaera viennensis EN76</name>
    <dbReference type="NCBI Taxonomy" id="926571"/>
    <lineage>
        <taxon>Archaea</taxon>
        <taxon>Nitrososphaerota</taxon>
        <taxon>Nitrososphaeria</taxon>
        <taxon>Nitrososphaerales</taxon>
        <taxon>Nitrososphaeraceae</taxon>
        <taxon>Nitrososphaera</taxon>
    </lineage>
</organism>
<dbReference type="Proteomes" id="UP000027093">
    <property type="component" value="Chromosome"/>
</dbReference>
<name>A0A060HNR2_9ARCH</name>
<evidence type="ECO:0000313" key="1">
    <source>
        <dbReference type="EMBL" id="AIC14832.1"/>
    </source>
</evidence>